<evidence type="ECO:0000313" key="11">
    <source>
        <dbReference type="Proteomes" id="UP001500791"/>
    </source>
</evidence>
<feature type="transmembrane region" description="Helical" evidence="7">
    <location>
        <begin position="228"/>
        <end position="253"/>
    </location>
</feature>
<evidence type="ECO:0000256" key="3">
    <source>
        <dbReference type="ARBA" id="ARBA00022692"/>
    </source>
</evidence>
<evidence type="ECO:0000256" key="1">
    <source>
        <dbReference type="ARBA" id="ARBA00004651"/>
    </source>
</evidence>
<keyword evidence="4 7" id="KW-1133">Transmembrane helix</keyword>
<dbReference type="PANTHER" id="PTHR30572:SF4">
    <property type="entry name" value="ABC TRANSPORTER PERMEASE YTRF"/>
    <property type="match status" value="1"/>
</dbReference>
<organism evidence="10 11">
    <name type="scientific">Brevundimonas terrae</name>
    <dbReference type="NCBI Taxonomy" id="363631"/>
    <lineage>
        <taxon>Bacteria</taxon>
        <taxon>Pseudomonadati</taxon>
        <taxon>Pseudomonadota</taxon>
        <taxon>Alphaproteobacteria</taxon>
        <taxon>Caulobacterales</taxon>
        <taxon>Caulobacteraceae</taxon>
        <taxon>Brevundimonas</taxon>
    </lineage>
</organism>
<proteinExistence type="inferred from homology"/>
<keyword evidence="11" id="KW-1185">Reference proteome</keyword>
<dbReference type="Pfam" id="PF02687">
    <property type="entry name" value="FtsX"/>
    <property type="match status" value="1"/>
</dbReference>
<sequence length="355" mass="37282">MIGSASVVALMSFSHIAKTEVMERFQEVGVNTVQIEADFTASQGLDALRLDTTLRDDPQVDAMGNMAIGQGYVRVGNESLSAAIAAVSPDILDMLHLATVQGRNLTRLDGCNGAVVLGAKLAKDARAGTGDTAYIEGYGFQIVGVFPFTEQQALNPVNPDQTAFIGLECSRRVVRKLGITHALVRVGEGRDPSEWAENARNDLMQQGQTVAVRTSKDMIAAMNSQMNLMSAILVAIGSVSLLVGGVGVMNVMLMSVMERRKEIGLRAAIGATPNEIVFIFIVEAVALSVGGGLIGALVGVGLTALGCVFLPISFVFDPMVLVWGTAIAASVGLVFGIHPAVSASRILPVEALRAD</sequence>
<reference evidence="10 11" key="1">
    <citation type="journal article" date="2019" name="Int. J. Syst. Evol. Microbiol.">
        <title>The Global Catalogue of Microorganisms (GCM) 10K type strain sequencing project: providing services to taxonomists for standard genome sequencing and annotation.</title>
        <authorList>
            <consortium name="The Broad Institute Genomics Platform"/>
            <consortium name="The Broad Institute Genome Sequencing Center for Infectious Disease"/>
            <person name="Wu L."/>
            <person name="Ma J."/>
        </authorList>
    </citation>
    <scope>NUCLEOTIDE SEQUENCE [LARGE SCALE GENOMIC DNA]</scope>
    <source>
        <strain evidence="10 11">JCM 13476</strain>
    </source>
</reference>
<dbReference type="Pfam" id="PF12704">
    <property type="entry name" value="MacB_PCD"/>
    <property type="match status" value="1"/>
</dbReference>
<dbReference type="EMBL" id="BAAAEJ010000006">
    <property type="protein sequence ID" value="GAA0388234.1"/>
    <property type="molecule type" value="Genomic_DNA"/>
</dbReference>
<evidence type="ECO:0000256" key="6">
    <source>
        <dbReference type="ARBA" id="ARBA00038076"/>
    </source>
</evidence>
<feature type="domain" description="MacB-like periplasmic core" evidence="9">
    <location>
        <begin position="1"/>
        <end position="199"/>
    </location>
</feature>
<evidence type="ECO:0000256" key="2">
    <source>
        <dbReference type="ARBA" id="ARBA00022475"/>
    </source>
</evidence>
<dbReference type="InterPro" id="IPR025857">
    <property type="entry name" value="MacB_PCD"/>
</dbReference>
<dbReference type="PANTHER" id="PTHR30572">
    <property type="entry name" value="MEMBRANE COMPONENT OF TRANSPORTER-RELATED"/>
    <property type="match status" value="1"/>
</dbReference>
<dbReference type="InterPro" id="IPR050250">
    <property type="entry name" value="Macrolide_Exporter_MacB"/>
</dbReference>
<evidence type="ECO:0000313" key="10">
    <source>
        <dbReference type="EMBL" id="GAA0388234.1"/>
    </source>
</evidence>
<comment type="similarity">
    <text evidence="6">Belongs to the ABC-4 integral membrane protein family.</text>
</comment>
<name>A0ABN0Y9S7_9CAUL</name>
<feature type="transmembrane region" description="Helical" evidence="7">
    <location>
        <begin position="293"/>
        <end position="313"/>
    </location>
</feature>
<dbReference type="InterPro" id="IPR003838">
    <property type="entry name" value="ABC3_permease_C"/>
</dbReference>
<evidence type="ECO:0000256" key="7">
    <source>
        <dbReference type="SAM" id="Phobius"/>
    </source>
</evidence>
<feature type="transmembrane region" description="Helical" evidence="7">
    <location>
        <begin position="265"/>
        <end position="287"/>
    </location>
</feature>
<accession>A0ABN0Y9S7</accession>
<keyword evidence="2" id="KW-1003">Cell membrane</keyword>
<evidence type="ECO:0000256" key="4">
    <source>
        <dbReference type="ARBA" id="ARBA00022989"/>
    </source>
</evidence>
<dbReference type="Proteomes" id="UP001500791">
    <property type="component" value="Unassembled WGS sequence"/>
</dbReference>
<feature type="domain" description="ABC3 transporter permease C-terminal" evidence="8">
    <location>
        <begin position="236"/>
        <end position="346"/>
    </location>
</feature>
<keyword evidence="5 7" id="KW-0472">Membrane</keyword>
<evidence type="ECO:0000259" key="8">
    <source>
        <dbReference type="Pfam" id="PF02687"/>
    </source>
</evidence>
<gene>
    <name evidence="10" type="ORF">GCM10009093_13700</name>
</gene>
<evidence type="ECO:0000256" key="5">
    <source>
        <dbReference type="ARBA" id="ARBA00023136"/>
    </source>
</evidence>
<comment type="caution">
    <text evidence="10">The sequence shown here is derived from an EMBL/GenBank/DDBJ whole genome shotgun (WGS) entry which is preliminary data.</text>
</comment>
<evidence type="ECO:0000259" key="9">
    <source>
        <dbReference type="Pfam" id="PF12704"/>
    </source>
</evidence>
<keyword evidence="3 7" id="KW-0812">Transmembrane</keyword>
<feature type="transmembrane region" description="Helical" evidence="7">
    <location>
        <begin position="320"/>
        <end position="341"/>
    </location>
</feature>
<comment type="subcellular location">
    <subcellularLocation>
        <location evidence="1">Cell membrane</location>
        <topology evidence="1">Multi-pass membrane protein</topology>
    </subcellularLocation>
</comment>
<protein>
    <submittedName>
        <fullName evidence="10">ABC transporter permease</fullName>
    </submittedName>
</protein>